<dbReference type="Pfam" id="PF00296">
    <property type="entry name" value="Bac_luciferase"/>
    <property type="match status" value="1"/>
</dbReference>
<evidence type="ECO:0000256" key="2">
    <source>
        <dbReference type="ARBA" id="ARBA00022643"/>
    </source>
</evidence>
<organism evidence="7 8">
    <name type="scientific">Arthrobacter ginkgonis</name>
    <dbReference type="NCBI Taxonomy" id="1630594"/>
    <lineage>
        <taxon>Bacteria</taxon>
        <taxon>Bacillati</taxon>
        <taxon>Actinomycetota</taxon>
        <taxon>Actinomycetes</taxon>
        <taxon>Micrococcales</taxon>
        <taxon>Micrococcaceae</taxon>
        <taxon>Arthrobacter</taxon>
    </lineage>
</organism>
<dbReference type="PANTHER" id="PTHR30011:SF16">
    <property type="entry name" value="C2H2 FINGER DOMAIN TRANSCRIPTION FACTOR (EUROFUNG)-RELATED"/>
    <property type="match status" value="1"/>
</dbReference>
<dbReference type="NCBIfam" id="TIGR03860">
    <property type="entry name" value="FMN_nitrolo"/>
    <property type="match status" value="1"/>
</dbReference>
<evidence type="ECO:0000256" key="3">
    <source>
        <dbReference type="ARBA" id="ARBA00023002"/>
    </source>
</evidence>
<dbReference type="InterPro" id="IPR016215">
    <property type="entry name" value="NTA_MOA"/>
</dbReference>
<protein>
    <submittedName>
        <fullName evidence="7">LLM class flavin-dependent oxidoreductase</fullName>
    </submittedName>
</protein>
<evidence type="ECO:0000256" key="1">
    <source>
        <dbReference type="ARBA" id="ARBA00022630"/>
    </source>
</evidence>
<keyword evidence="8" id="KW-1185">Reference proteome</keyword>
<comment type="caution">
    <text evidence="7">The sequence shown here is derived from an EMBL/GenBank/DDBJ whole genome shotgun (WGS) entry which is preliminary data.</text>
</comment>
<dbReference type="SUPFAM" id="SSF51679">
    <property type="entry name" value="Bacterial luciferase-like"/>
    <property type="match status" value="1"/>
</dbReference>
<dbReference type="Proteomes" id="UP001500752">
    <property type="component" value="Unassembled WGS sequence"/>
</dbReference>
<sequence length="454" mass="50333">MAKRQLKLGAVLMGVGGPGDQWSWKDPEVPGDASVDIDWYIARARQAEDAKFDQVFIVDSQYITDRSPNHYLNRLEPFTLLSALAVATENIGLVATISTSYNEPFNVARRFASLDLISKGRAGWNVVATGDGGTARNFSRDEHFDYEHRYGRALEHVRVVQGLWNSYEDGAFPRDKEAGVFFDPSKQHRLDHAGRYFQVEGPLNLDRSAQGQPVIFQAGDSEEGRQLGAAIADAIFTHSNTIAEGQAFREDIRRRVLAAGRDPEQVLILPGVQIIVRDTVEEAREVERARRAAPSFAQQLALLGRPFGWHDFTQYDLDAPFPDLGDLGKDSFKTHAEAIKKTAREEGLTLRQTVERFFGYKPGPFVGTAQSVADEITEWFEAGALDGLNVSITVPSEFARFVEEVLPLLRQRGIAREDYDGTTPHGNTLRGNLGLPIPTNIHSVTPEELVATAS</sequence>
<keyword evidence="2" id="KW-0288">FMN</keyword>
<evidence type="ECO:0000256" key="4">
    <source>
        <dbReference type="ARBA" id="ARBA00023033"/>
    </source>
</evidence>
<dbReference type="Gene3D" id="3.20.20.30">
    <property type="entry name" value="Luciferase-like domain"/>
    <property type="match status" value="1"/>
</dbReference>
<accession>A0ABP7D708</accession>
<evidence type="ECO:0000256" key="5">
    <source>
        <dbReference type="ARBA" id="ARBA00033748"/>
    </source>
</evidence>
<dbReference type="RefSeq" id="WP_345154108.1">
    <property type="nucleotide sequence ID" value="NZ_BAABEO010000034.1"/>
</dbReference>
<proteinExistence type="inferred from homology"/>
<feature type="domain" description="Luciferase-like" evidence="6">
    <location>
        <begin position="36"/>
        <end position="384"/>
    </location>
</feature>
<keyword evidence="4" id="KW-0503">Monooxygenase</keyword>
<dbReference type="InterPro" id="IPR051260">
    <property type="entry name" value="Diverse_substr_monoxygenases"/>
</dbReference>
<dbReference type="InterPro" id="IPR011251">
    <property type="entry name" value="Luciferase-like_dom"/>
</dbReference>
<dbReference type="InterPro" id="IPR036661">
    <property type="entry name" value="Luciferase-like_sf"/>
</dbReference>
<keyword evidence="1" id="KW-0285">Flavoprotein</keyword>
<reference evidence="8" key="1">
    <citation type="journal article" date="2019" name="Int. J. Syst. Evol. Microbiol.">
        <title>The Global Catalogue of Microorganisms (GCM) 10K type strain sequencing project: providing services to taxonomists for standard genome sequencing and annotation.</title>
        <authorList>
            <consortium name="The Broad Institute Genomics Platform"/>
            <consortium name="The Broad Institute Genome Sequencing Center for Infectious Disease"/>
            <person name="Wu L."/>
            <person name="Ma J."/>
        </authorList>
    </citation>
    <scope>NUCLEOTIDE SEQUENCE [LARGE SCALE GENOMIC DNA]</scope>
    <source>
        <strain evidence="8">JCM 30742</strain>
    </source>
</reference>
<gene>
    <name evidence="7" type="ORF">GCM10023081_42750</name>
</gene>
<dbReference type="CDD" id="cd01095">
    <property type="entry name" value="Nitrilotriacetate_monoxgenase"/>
    <property type="match status" value="1"/>
</dbReference>
<dbReference type="EMBL" id="BAABEO010000034">
    <property type="protein sequence ID" value="GAA3701771.1"/>
    <property type="molecule type" value="Genomic_DNA"/>
</dbReference>
<dbReference type="PIRSF" id="PIRSF000337">
    <property type="entry name" value="NTA_MOA"/>
    <property type="match status" value="1"/>
</dbReference>
<dbReference type="PANTHER" id="PTHR30011">
    <property type="entry name" value="ALKANESULFONATE MONOOXYGENASE-RELATED"/>
    <property type="match status" value="1"/>
</dbReference>
<name>A0ABP7D708_9MICC</name>
<comment type="similarity">
    <text evidence="5">Belongs to the NtaA/SnaA/DszA monooxygenase family.</text>
</comment>
<evidence type="ECO:0000313" key="8">
    <source>
        <dbReference type="Proteomes" id="UP001500752"/>
    </source>
</evidence>
<evidence type="ECO:0000259" key="6">
    <source>
        <dbReference type="Pfam" id="PF00296"/>
    </source>
</evidence>
<evidence type="ECO:0000313" key="7">
    <source>
        <dbReference type="EMBL" id="GAA3701771.1"/>
    </source>
</evidence>
<keyword evidence="3" id="KW-0560">Oxidoreductase</keyword>